<evidence type="ECO:0008006" key="4">
    <source>
        <dbReference type="Google" id="ProtNLM"/>
    </source>
</evidence>
<feature type="region of interest" description="Disordered" evidence="1">
    <location>
        <begin position="211"/>
        <end position="251"/>
    </location>
</feature>
<feature type="region of interest" description="Disordered" evidence="1">
    <location>
        <begin position="28"/>
        <end position="119"/>
    </location>
</feature>
<accession>A0A2V0P3W5</accession>
<protein>
    <recommendedName>
        <fullName evidence="4">DUF3598 domain-containing protein</fullName>
    </recommendedName>
</protein>
<feature type="compositionally biased region" description="Gly residues" evidence="1">
    <location>
        <begin position="61"/>
        <end position="88"/>
    </location>
</feature>
<evidence type="ECO:0000256" key="1">
    <source>
        <dbReference type="SAM" id="MobiDB-lite"/>
    </source>
</evidence>
<feature type="region of interest" description="Disordered" evidence="1">
    <location>
        <begin position="276"/>
        <end position="327"/>
    </location>
</feature>
<dbReference type="InParanoid" id="A0A2V0P3W5"/>
<evidence type="ECO:0000313" key="2">
    <source>
        <dbReference type="EMBL" id="GBF94554.1"/>
    </source>
</evidence>
<feature type="compositionally biased region" description="Low complexity" evidence="1">
    <location>
        <begin position="89"/>
        <end position="104"/>
    </location>
</feature>
<name>A0A2V0P3W5_9CHLO</name>
<evidence type="ECO:0000313" key="3">
    <source>
        <dbReference type="Proteomes" id="UP000247498"/>
    </source>
</evidence>
<dbReference type="EMBL" id="BDRX01000053">
    <property type="protein sequence ID" value="GBF94554.1"/>
    <property type="molecule type" value="Genomic_DNA"/>
</dbReference>
<dbReference type="OrthoDB" id="1929023at2759"/>
<feature type="compositionally biased region" description="Gly residues" evidence="1">
    <location>
        <begin position="217"/>
        <end position="241"/>
    </location>
</feature>
<proteinExistence type="predicted"/>
<feature type="compositionally biased region" description="Low complexity" evidence="1">
    <location>
        <begin position="516"/>
        <end position="538"/>
    </location>
</feature>
<feature type="compositionally biased region" description="Acidic residues" evidence="1">
    <location>
        <begin position="277"/>
        <end position="286"/>
    </location>
</feature>
<reference evidence="2 3" key="1">
    <citation type="journal article" date="2018" name="Sci. Rep.">
        <title>Raphidocelis subcapitata (=Pseudokirchneriella subcapitata) provides an insight into genome evolution and environmental adaptations in the Sphaeropleales.</title>
        <authorList>
            <person name="Suzuki S."/>
            <person name="Yamaguchi H."/>
            <person name="Nakajima N."/>
            <person name="Kawachi M."/>
        </authorList>
    </citation>
    <scope>NUCLEOTIDE SEQUENCE [LARGE SCALE GENOMIC DNA]</scope>
    <source>
        <strain evidence="2 3">NIES-35</strain>
    </source>
</reference>
<dbReference type="PANTHER" id="PTHR36025">
    <property type="entry name" value="DIHYDROOROTATE DEHYDROGENASE (DUF3598)"/>
    <property type="match status" value="1"/>
</dbReference>
<dbReference type="Proteomes" id="UP000247498">
    <property type="component" value="Unassembled WGS sequence"/>
</dbReference>
<comment type="caution">
    <text evidence="2">The sequence shown here is derived from an EMBL/GenBank/DDBJ whole genome shotgun (WGS) entry which is preliminary data.</text>
</comment>
<feature type="region of interest" description="Disordered" evidence="1">
    <location>
        <begin position="511"/>
        <end position="558"/>
    </location>
</feature>
<feature type="compositionally biased region" description="Low complexity" evidence="1">
    <location>
        <begin position="305"/>
        <end position="327"/>
    </location>
</feature>
<dbReference type="PANTHER" id="PTHR36025:SF1">
    <property type="entry name" value="DIHYDROOROTATE DEHYDROGENASE (DUF3598)"/>
    <property type="match status" value="1"/>
</dbReference>
<feature type="region of interest" description="Disordered" evidence="1">
    <location>
        <begin position="389"/>
        <end position="409"/>
    </location>
</feature>
<organism evidence="2 3">
    <name type="scientific">Raphidocelis subcapitata</name>
    <dbReference type="NCBI Taxonomy" id="307507"/>
    <lineage>
        <taxon>Eukaryota</taxon>
        <taxon>Viridiplantae</taxon>
        <taxon>Chlorophyta</taxon>
        <taxon>core chlorophytes</taxon>
        <taxon>Chlorophyceae</taxon>
        <taxon>CS clade</taxon>
        <taxon>Sphaeropleales</taxon>
        <taxon>Selenastraceae</taxon>
        <taxon>Raphidocelis</taxon>
    </lineage>
</organism>
<sequence length="609" mass="61576">MQPRPHALRAPASGVLAQLRRSPLVCVAARQPGGGGKKQQRGFGEAGGARRGEGGSASRSGSGGGRGGAGGGRSSGGGRGRGGNGRGRGNNSKPQQKQPQPDQQRATIKAPPRPEVNVSEPLRHTVLDVLSGWEPAPAPLWGTFCGHLEGVWLGQYAAYTPWGADPEPVWADAAGRYLLHAYCRTREVRDPDHPRGDLLLRTTRRGAYLSDLLAAPPGGGGADAQSGGEAGGAGEGQGGGAAEDDDAEGFPHNAGGAVVFYGGSYSVGPLDLGCGLWDEEGEEGEEGPSAWDLLDGLPGGGDAGDQGAAAGEEYAGADAEGSGDAPDDALAALPASTVVVEQVLMRGGQERRRLVATLKCRRPPGGEIDLEVARLVLYTEHWSSLPPEAGAAEAPLKQPPPSQGFGVAATSLPRASPEQLGGAWNVFGVAAMPVEERDPETGELSDVWVYSSREERQAWSVPGLGAGGDDEGAGDGGSLWLPGGCVATFRMVQRGAAAGAAAAHGGDDNGYGGSSNGSSNGNSSSSSSSSHMAGNGYSNGNGSRAANGHRAAPAPAPAPAPRGVLVSFAWLGGDGGACLTLEREYDAAGRLVEVRHASAVKGGWSGGRM</sequence>
<dbReference type="AlphaFoldDB" id="A0A2V0P3W5"/>
<keyword evidence="3" id="KW-1185">Reference proteome</keyword>
<gene>
    <name evidence="2" type="ORF">Rsub_06669</name>
</gene>